<comment type="similarity">
    <text evidence="5 6">Belongs to the glutamate--cysteine ligase type 2 family. EgtA subfamily.</text>
</comment>
<dbReference type="PANTHER" id="PTHR34378">
    <property type="entry name" value="GLUTAMATE--CYSTEINE LIGASE, CHLOROPLASTIC"/>
    <property type="match status" value="1"/>
</dbReference>
<gene>
    <name evidence="5 8" type="primary">egtA</name>
    <name evidence="8" type="ORF">ACFOWE_12925</name>
</gene>
<dbReference type="EMBL" id="JBHSBM010000016">
    <property type="protein sequence ID" value="MFC4059207.1"/>
    <property type="molecule type" value="Genomic_DNA"/>
</dbReference>
<comment type="function">
    <text evidence="5">Catalyzes the synthesis of gamma-glutamylcysteine (gamma-GC). This compound is used as substrate for the biosynthesis of the low-molecular thiol compound ergothioneine.</text>
</comment>
<dbReference type="GO" id="GO:0004357">
    <property type="term" value="F:glutamate-cysteine ligase activity"/>
    <property type="evidence" value="ECO:0007669"/>
    <property type="project" value="UniProtKB-EC"/>
</dbReference>
<evidence type="ECO:0000256" key="5">
    <source>
        <dbReference type="HAMAP-Rule" id="MF_02034"/>
    </source>
</evidence>
<name>A0ABV8I537_9ACTN</name>
<dbReference type="PANTHER" id="PTHR34378:SF1">
    <property type="entry name" value="GLUTAMATE--CYSTEINE LIGASE, CHLOROPLASTIC"/>
    <property type="match status" value="1"/>
</dbReference>
<comment type="caution">
    <text evidence="8">The sequence shown here is derived from an EMBL/GenBank/DDBJ whole genome shotgun (WGS) entry which is preliminary data.</text>
</comment>
<dbReference type="HAMAP" id="MF_02034">
    <property type="entry name" value="EgtA"/>
    <property type="match status" value="1"/>
</dbReference>
<evidence type="ECO:0000256" key="3">
    <source>
        <dbReference type="ARBA" id="ARBA00022840"/>
    </source>
</evidence>
<comment type="pathway">
    <text evidence="5">Amino-acid biosynthesis; ergothioneine biosynthesis.</text>
</comment>
<sequence>MSFLTEDPYLTEDDVYAHAHGICFKTGPPGLTGVESEWLVTSTGGPGGPGAHIPLHRVAAAVRAASPLPAGSAVTYEPGGQLELSSPPLPGPAAACRALAADLRHLDPHLAAAGLRRTAYGLDPHRSPRRQLDLPRYSAMEAYFDARGPAGRTMMCCTASLQVCLDIGRDGADARRRWRLLHRLGPVLVAAFANSPLRRGRPTGWRSTRQAVWTELDPSRSRAVPDGDPARGPGGDPARGPGGDPARGPGGDLGRGPGGDLGRGPGGGLGRDAGWDLDGGPDPAESWARYALEAQVMVLRRADGAWIVDPGLRFRDWLAGGPYGRPTAADLDHHLSTLFPPIRPRGWFELRMIDALPEPWWRVPPAVAAALLDDPRAADACAEAVGPLPPDSWAEAARTGLAGPALARAARACFAAARDALPRIGAADLVPLVDAYIERYVEPGRSPADDLLSEVRT</sequence>
<dbReference type="Pfam" id="PF04107">
    <property type="entry name" value="GCS2"/>
    <property type="match status" value="2"/>
</dbReference>
<feature type="compositionally biased region" description="Basic and acidic residues" evidence="7">
    <location>
        <begin position="217"/>
        <end position="229"/>
    </location>
</feature>
<feature type="compositionally biased region" description="Gly residues" evidence="7">
    <location>
        <begin position="232"/>
        <end position="271"/>
    </location>
</feature>
<dbReference type="InterPro" id="IPR035434">
    <property type="entry name" value="GCL_bact_plant"/>
</dbReference>
<evidence type="ECO:0000256" key="7">
    <source>
        <dbReference type="SAM" id="MobiDB-lite"/>
    </source>
</evidence>
<keyword evidence="2 5" id="KW-0547">Nucleotide-binding</keyword>
<accession>A0ABV8I537</accession>
<evidence type="ECO:0000313" key="9">
    <source>
        <dbReference type="Proteomes" id="UP001595850"/>
    </source>
</evidence>
<comment type="catalytic activity">
    <reaction evidence="4 5 6">
        <text>L-cysteine + L-glutamate + ATP = gamma-L-glutamyl-L-cysteine + ADP + phosphate + H(+)</text>
        <dbReference type="Rhea" id="RHEA:13285"/>
        <dbReference type="ChEBI" id="CHEBI:15378"/>
        <dbReference type="ChEBI" id="CHEBI:29985"/>
        <dbReference type="ChEBI" id="CHEBI:30616"/>
        <dbReference type="ChEBI" id="CHEBI:35235"/>
        <dbReference type="ChEBI" id="CHEBI:43474"/>
        <dbReference type="ChEBI" id="CHEBI:58173"/>
        <dbReference type="ChEBI" id="CHEBI:456216"/>
        <dbReference type="EC" id="6.3.2.2"/>
    </reaction>
</comment>
<evidence type="ECO:0000256" key="6">
    <source>
        <dbReference type="PIRNR" id="PIRNR017901"/>
    </source>
</evidence>
<dbReference type="InterPro" id="IPR006336">
    <property type="entry name" value="GCS2"/>
</dbReference>
<evidence type="ECO:0000256" key="2">
    <source>
        <dbReference type="ARBA" id="ARBA00022741"/>
    </source>
</evidence>
<dbReference type="PIRSF" id="PIRSF017901">
    <property type="entry name" value="GCL"/>
    <property type="match status" value="1"/>
</dbReference>
<keyword evidence="1 5" id="KW-0436">Ligase</keyword>
<evidence type="ECO:0000256" key="1">
    <source>
        <dbReference type="ARBA" id="ARBA00022598"/>
    </source>
</evidence>
<dbReference type="InterPro" id="IPR014746">
    <property type="entry name" value="Gln_synth/guanido_kin_cat_dom"/>
</dbReference>
<proteinExistence type="inferred from homology"/>
<feature type="region of interest" description="Disordered" evidence="7">
    <location>
        <begin position="199"/>
        <end position="280"/>
    </location>
</feature>
<dbReference type="InterPro" id="IPR017809">
    <property type="entry name" value="EgtA_Actinobacteria"/>
</dbReference>
<dbReference type="NCBIfam" id="TIGR03444">
    <property type="entry name" value="EgtA_Cys_ligase"/>
    <property type="match status" value="1"/>
</dbReference>
<dbReference type="SUPFAM" id="SSF55931">
    <property type="entry name" value="Glutamine synthetase/guanido kinase"/>
    <property type="match status" value="1"/>
</dbReference>
<dbReference type="RefSeq" id="WP_377287518.1">
    <property type="nucleotide sequence ID" value="NZ_JBHSBM010000016.1"/>
</dbReference>
<evidence type="ECO:0000256" key="4">
    <source>
        <dbReference type="ARBA" id="ARBA00048819"/>
    </source>
</evidence>
<dbReference type="EC" id="6.3.2.2" evidence="5"/>
<keyword evidence="3 5" id="KW-0067">ATP-binding</keyword>
<protein>
    <recommendedName>
        <fullName evidence="5">Glutamate--cysteine ligase EgtA</fullName>
        <ecNumber evidence="5">6.3.2.2</ecNumber>
    </recommendedName>
    <alternativeName>
        <fullName evidence="5">Gamma-glutamylcysteine synthase</fullName>
        <shortName evidence="5">GCS</shortName>
        <shortName evidence="5">Gamma-ECS</shortName>
    </alternativeName>
</protein>
<evidence type="ECO:0000313" key="8">
    <source>
        <dbReference type="EMBL" id="MFC4059207.1"/>
    </source>
</evidence>
<dbReference type="Proteomes" id="UP001595850">
    <property type="component" value="Unassembled WGS sequence"/>
</dbReference>
<organism evidence="8 9">
    <name type="scientific">Planomonospora corallina</name>
    <dbReference type="NCBI Taxonomy" id="1806052"/>
    <lineage>
        <taxon>Bacteria</taxon>
        <taxon>Bacillati</taxon>
        <taxon>Actinomycetota</taxon>
        <taxon>Actinomycetes</taxon>
        <taxon>Streptosporangiales</taxon>
        <taxon>Streptosporangiaceae</taxon>
        <taxon>Planomonospora</taxon>
    </lineage>
</organism>
<keyword evidence="9" id="KW-1185">Reference proteome</keyword>
<reference evidence="9" key="1">
    <citation type="journal article" date="2019" name="Int. J. Syst. Evol. Microbiol.">
        <title>The Global Catalogue of Microorganisms (GCM) 10K type strain sequencing project: providing services to taxonomists for standard genome sequencing and annotation.</title>
        <authorList>
            <consortium name="The Broad Institute Genomics Platform"/>
            <consortium name="The Broad Institute Genome Sequencing Center for Infectious Disease"/>
            <person name="Wu L."/>
            <person name="Ma J."/>
        </authorList>
    </citation>
    <scope>NUCLEOTIDE SEQUENCE [LARGE SCALE GENOMIC DNA]</scope>
    <source>
        <strain evidence="9">TBRC 4489</strain>
    </source>
</reference>
<dbReference type="Gene3D" id="3.30.590.20">
    <property type="match status" value="1"/>
</dbReference>